<dbReference type="eggNOG" id="KOG4119">
    <property type="taxonomic scope" value="Eukaryota"/>
</dbReference>
<keyword evidence="2" id="KW-1185">Reference proteome</keyword>
<accession>B4GJA9</accession>
<evidence type="ECO:0000313" key="2">
    <source>
        <dbReference type="Proteomes" id="UP000008744"/>
    </source>
</evidence>
<reference evidence="1 2" key="1">
    <citation type="journal article" date="2007" name="Nature">
        <title>Evolution of genes and genomes on the Drosophila phylogeny.</title>
        <authorList>
            <consortium name="Drosophila 12 Genomes Consortium"/>
            <person name="Clark A.G."/>
            <person name="Eisen M.B."/>
            <person name="Smith D.R."/>
            <person name="Bergman C.M."/>
            <person name="Oliver B."/>
            <person name="Markow T.A."/>
            <person name="Kaufman T.C."/>
            <person name="Kellis M."/>
            <person name="Gelbart W."/>
            <person name="Iyer V.N."/>
            <person name="Pollard D.A."/>
            <person name="Sackton T.B."/>
            <person name="Larracuente A.M."/>
            <person name="Singh N.D."/>
            <person name="Abad J.P."/>
            <person name="Abt D.N."/>
            <person name="Adryan B."/>
            <person name="Aguade M."/>
            <person name="Akashi H."/>
            <person name="Anderson W.W."/>
            <person name="Aquadro C.F."/>
            <person name="Ardell D.H."/>
            <person name="Arguello R."/>
            <person name="Artieri C.G."/>
            <person name="Barbash D.A."/>
            <person name="Barker D."/>
            <person name="Barsanti P."/>
            <person name="Batterham P."/>
            <person name="Batzoglou S."/>
            <person name="Begun D."/>
            <person name="Bhutkar A."/>
            <person name="Blanco E."/>
            <person name="Bosak S.A."/>
            <person name="Bradley R.K."/>
            <person name="Brand A.D."/>
            <person name="Brent M.R."/>
            <person name="Brooks A.N."/>
            <person name="Brown R.H."/>
            <person name="Butlin R.K."/>
            <person name="Caggese C."/>
            <person name="Calvi B.R."/>
            <person name="Bernardo de Carvalho A."/>
            <person name="Caspi A."/>
            <person name="Castrezana S."/>
            <person name="Celniker S.E."/>
            <person name="Chang J.L."/>
            <person name="Chapple C."/>
            <person name="Chatterji S."/>
            <person name="Chinwalla A."/>
            <person name="Civetta A."/>
            <person name="Clifton S.W."/>
            <person name="Comeron J.M."/>
            <person name="Costello J.C."/>
            <person name="Coyne J.A."/>
            <person name="Daub J."/>
            <person name="David R.G."/>
            <person name="Delcher A.L."/>
            <person name="Delehaunty K."/>
            <person name="Do C.B."/>
            <person name="Ebling H."/>
            <person name="Edwards K."/>
            <person name="Eickbush T."/>
            <person name="Evans J.D."/>
            <person name="Filipski A."/>
            <person name="Findeiss S."/>
            <person name="Freyhult E."/>
            <person name="Fulton L."/>
            <person name="Fulton R."/>
            <person name="Garcia A.C."/>
            <person name="Gardiner A."/>
            <person name="Garfield D.A."/>
            <person name="Garvin B.E."/>
            <person name="Gibson G."/>
            <person name="Gilbert D."/>
            <person name="Gnerre S."/>
            <person name="Godfrey J."/>
            <person name="Good R."/>
            <person name="Gotea V."/>
            <person name="Gravely B."/>
            <person name="Greenberg A.J."/>
            <person name="Griffiths-Jones S."/>
            <person name="Gross S."/>
            <person name="Guigo R."/>
            <person name="Gustafson E.A."/>
            <person name="Haerty W."/>
            <person name="Hahn M.W."/>
            <person name="Halligan D.L."/>
            <person name="Halpern A.L."/>
            <person name="Halter G.M."/>
            <person name="Han M.V."/>
            <person name="Heger A."/>
            <person name="Hillier L."/>
            <person name="Hinrichs A.S."/>
            <person name="Holmes I."/>
            <person name="Hoskins R.A."/>
            <person name="Hubisz M.J."/>
            <person name="Hultmark D."/>
            <person name="Huntley M.A."/>
            <person name="Jaffe D.B."/>
            <person name="Jagadeeshan S."/>
            <person name="Jeck W.R."/>
            <person name="Johnson J."/>
            <person name="Jones C.D."/>
            <person name="Jordan W.C."/>
            <person name="Karpen G.H."/>
            <person name="Kataoka E."/>
            <person name="Keightley P.D."/>
            <person name="Kheradpour P."/>
            <person name="Kirkness E.F."/>
            <person name="Koerich L.B."/>
            <person name="Kristiansen K."/>
            <person name="Kudrna D."/>
            <person name="Kulathinal R.J."/>
            <person name="Kumar S."/>
            <person name="Kwok R."/>
            <person name="Lander E."/>
            <person name="Langley C.H."/>
            <person name="Lapoint R."/>
            <person name="Lazzaro B.P."/>
            <person name="Lee S.J."/>
            <person name="Levesque L."/>
            <person name="Li R."/>
            <person name="Lin C.F."/>
            <person name="Lin M.F."/>
            <person name="Lindblad-Toh K."/>
            <person name="Llopart A."/>
            <person name="Long M."/>
            <person name="Low L."/>
            <person name="Lozovsky E."/>
            <person name="Lu J."/>
            <person name="Luo M."/>
            <person name="Machado C.A."/>
            <person name="Makalowski W."/>
            <person name="Marzo M."/>
            <person name="Matsuda M."/>
            <person name="Matzkin L."/>
            <person name="McAllister B."/>
            <person name="McBride C.S."/>
            <person name="McKernan B."/>
            <person name="McKernan K."/>
            <person name="Mendez-Lago M."/>
            <person name="Minx P."/>
            <person name="Mollenhauer M.U."/>
            <person name="Montooth K."/>
            <person name="Mount S.M."/>
            <person name="Mu X."/>
            <person name="Myers E."/>
            <person name="Negre B."/>
            <person name="Newfeld S."/>
            <person name="Nielsen R."/>
            <person name="Noor M.A."/>
            <person name="O'Grady P."/>
            <person name="Pachter L."/>
            <person name="Papaceit M."/>
            <person name="Parisi M.J."/>
            <person name="Parisi M."/>
            <person name="Parts L."/>
            <person name="Pedersen J.S."/>
            <person name="Pesole G."/>
            <person name="Phillippy A.M."/>
            <person name="Ponting C.P."/>
            <person name="Pop M."/>
            <person name="Porcelli D."/>
            <person name="Powell J.R."/>
            <person name="Prohaska S."/>
            <person name="Pruitt K."/>
            <person name="Puig M."/>
            <person name="Quesneville H."/>
            <person name="Ram K.R."/>
            <person name="Rand D."/>
            <person name="Rasmussen M.D."/>
            <person name="Reed L.K."/>
            <person name="Reenan R."/>
            <person name="Reily A."/>
            <person name="Remington K.A."/>
            <person name="Rieger T.T."/>
            <person name="Ritchie M.G."/>
            <person name="Robin C."/>
            <person name="Rogers Y.H."/>
            <person name="Rohde C."/>
            <person name="Rozas J."/>
            <person name="Rubenfield M.J."/>
            <person name="Ruiz A."/>
            <person name="Russo S."/>
            <person name="Salzberg S.L."/>
            <person name="Sanchez-Gracia A."/>
            <person name="Saranga D.J."/>
            <person name="Sato H."/>
            <person name="Schaeffer S.W."/>
            <person name="Schatz M.C."/>
            <person name="Schlenke T."/>
            <person name="Schwartz R."/>
            <person name="Segarra C."/>
            <person name="Singh R.S."/>
            <person name="Sirot L."/>
            <person name="Sirota M."/>
            <person name="Sisneros N.B."/>
            <person name="Smith C.D."/>
            <person name="Smith T.F."/>
            <person name="Spieth J."/>
            <person name="Stage D.E."/>
            <person name="Stark A."/>
            <person name="Stephan W."/>
            <person name="Strausberg R.L."/>
            <person name="Strempel S."/>
            <person name="Sturgill D."/>
            <person name="Sutton G."/>
            <person name="Sutton G.G."/>
            <person name="Tao W."/>
            <person name="Teichmann S."/>
            <person name="Tobari Y.N."/>
            <person name="Tomimura Y."/>
            <person name="Tsolas J.M."/>
            <person name="Valente V.L."/>
            <person name="Venter E."/>
            <person name="Venter J.C."/>
            <person name="Vicario S."/>
            <person name="Vieira F.G."/>
            <person name="Vilella A.J."/>
            <person name="Villasante A."/>
            <person name="Walenz B."/>
            <person name="Wang J."/>
            <person name="Wasserman M."/>
            <person name="Watts T."/>
            <person name="Wilson D."/>
            <person name="Wilson R.K."/>
            <person name="Wing R.A."/>
            <person name="Wolfner M.F."/>
            <person name="Wong A."/>
            <person name="Wong G.K."/>
            <person name="Wu C.I."/>
            <person name="Wu G."/>
            <person name="Yamamoto D."/>
            <person name="Yang H.P."/>
            <person name="Yang S.P."/>
            <person name="Yorke J.A."/>
            <person name="Yoshida K."/>
            <person name="Zdobnov E."/>
            <person name="Zhang P."/>
            <person name="Zhang Y."/>
            <person name="Zimin A.V."/>
            <person name="Baldwin J."/>
            <person name="Abdouelleil A."/>
            <person name="Abdulkadir J."/>
            <person name="Abebe A."/>
            <person name="Abera B."/>
            <person name="Abreu J."/>
            <person name="Acer S.C."/>
            <person name="Aftuck L."/>
            <person name="Alexander A."/>
            <person name="An P."/>
            <person name="Anderson E."/>
            <person name="Anderson S."/>
            <person name="Arachi H."/>
            <person name="Azer M."/>
            <person name="Bachantsang P."/>
            <person name="Barry A."/>
            <person name="Bayul T."/>
            <person name="Berlin A."/>
            <person name="Bessette D."/>
            <person name="Bloom T."/>
            <person name="Blye J."/>
            <person name="Boguslavskiy L."/>
            <person name="Bonnet C."/>
            <person name="Boukhgalter B."/>
            <person name="Bourzgui I."/>
            <person name="Brown A."/>
            <person name="Cahill P."/>
            <person name="Channer S."/>
            <person name="Cheshatsang Y."/>
            <person name="Chuda L."/>
            <person name="Citroen M."/>
            <person name="Collymore A."/>
            <person name="Cooke P."/>
            <person name="Costello M."/>
            <person name="D'Aco K."/>
            <person name="Daza R."/>
            <person name="De Haan G."/>
            <person name="DeGray S."/>
            <person name="DeMaso C."/>
            <person name="Dhargay N."/>
            <person name="Dooley K."/>
            <person name="Dooley E."/>
            <person name="Doricent M."/>
            <person name="Dorje P."/>
            <person name="Dorjee K."/>
            <person name="Dupes A."/>
            <person name="Elong R."/>
            <person name="Falk J."/>
            <person name="Farina A."/>
            <person name="Faro S."/>
            <person name="Ferguson D."/>
            <person name="Fisher S."/>
            <person name="Foley C.D."/>
            <person name="Franke A."/>
            <person name="Friedrich D."/>
            <person name="Gadbois L."/>
            <person name="Gearin G."/>
            <person name="Gearin C.R."/>
            <person name="Giannoukos G."/>
            <person name="Goode T."/>
            <person name="Graham J."/>
            <person name="Grandbois E."/>
            <person name="Grewal S."/>
            <person name="Gyaltsen K."/>
            <person name="Hafez N."/>
            <person name="Hagos B."/>
            <person name="Hall J."/>
            <person name="Henson C."/>
            <person name="Hollinger A."/>
            <person name="Honan T."/>
            <person name="Huard M.D."/>
            <person name="Hughes L."/>
            <person name="Hurhula B."/>
            <person name="Husby M.E."/>
            <person name="Kamat A."/>
            <person name="Kanga B."/>
            <person name="Kashin S."/>
            <person name="Khazanovich D."/>
            <person name="Kisner P."/>
            <person name="Lance K."/>
            <person name="Lara M."/>
            <person name="Lee W."/>
            <person name="Lennon N."/>
            <person name="Letendre F."/>
            <person name="LeVine R."/>
            <person name="Lipovsky A."/>
            <person name="Liu X."/>
            <person name="Liu J."/>
            <person name="Liu S."/>
            <person name="Lokyitsang T."/>
            <person name="Lokyitsang Y."/>
            <person name="Lubonja R."/>
            <person name="Lui A."/>
            <person name="MacDonald P."/>
            <person name="Magnisalis V."/>
            <person name="Maru K."/>
            <person name="Matthews C."/>
            <person name="McCusker W."/>
            <person name="McDonough S."/>
            <person name="Mehta T."/>
            <person name="Meldrim J."/>
            <person name="Meneus L."/>
            <person name="Mihai O."/>
            <person name="Mihalev A."/>
            <person name="Mihova T."/>
            <person name="Mittelman R."/>
            <person name="Mlenga V."/>
            <person name="Montmayeur A."/>
            <person name="Mulrain L."/>
            <person name="Navidi A."/>
            <person name="Naylor J."/>
            <person name="Negash T."/>
            <person name="Nguyen T."/>
            <person name="Nguyen N."/>
            <person name="Nicol R."/>
            <person name="Norbu C."/>
            <person name="Norbu N."/>
            <person name="Novod N."/>
            <person name="O'Neill B."/>
            <person name="Osman S."/>
            <person name="Markiewicz E."/>
            <person name="Oyono O.L."/>
            <person name="Patti C."/>
            <person name="Phunkhang P."/>
            <person name="Pierre F."/>
            <person name="Priest M."/>
            <person name="Raghuraman S."/>
            <person name="Rege F."/>
            <person name="Reyes R."/>
            <person name="Rise C."/>
            <person name="Rogov P."/>
            <person name="Ross K."/>
            <person name="Ryan E."/>
            <person name="Settipalli S."/>
            <person name="Shea T."/>
            <person name="Sherpa N."/>
            <person name="Shi L."/>
            <person name="Shih D."/>
            <person name="Sparrow T."/>
            <person name="Spaulding J."/>
            <person name="Stalker J."/>
            <person name="Stange-Thomann N."/>
            <person name="Stavropoulos S."/>
            <person name="Stone C."/>
            <person name="Strader C."/>
            <person name="Tesfaye S."/>
            <person name="Thomson T."/>
            <person name="Thoulutsang Y."/>
            <person name="Thoulutsang D."/>
            <person name="Topham K."/>
            <person name="Topping I."/>
            <person name="Tsamla T."/>
            <person name="Vassiliev H."/>
            <person name="Vo A."/>
            <person name="Wangchuk T."/>
            <person name="Wangdi T."/>
            <person name="Weiand M."/>
            <person name="Wilkinson J."/>
            <person name="Wilson A."/>
            <person name="Yadav S."/>
            <person name="Young G."/>
            <person name="Yu Q."/>
            <person name="Zembek L."/>
            <person name="Zhong D."/>
            <person name="Zimmer A."/>
            <person name="Zwirko Z."/>
            <person name="Jaffe D.B."/>
            <person name="Alvarez P."/>
            <person name="Brockman W."/>
            <person name="Butler J."/>
            <person name="Chin C."/>
            <person name="Gnerre S."/>
            <person name="Grabherr M."/>
            <person name="Kleber M."/>
            <person name="Mauceli E."/>
            <person name="MacCallum I."/>
        </authorList>
    </citation>
    <scope>NUCLEOTIDE SEQUENCE [LARGE SCALE GENOMIC DNA]</scope>
    <source>
        <strain evidence="2">MSH-3 / Tucson 14011-0111.49</strain>
    </source>
</reference>
<organism evidence="2">
    <name type="scientific">Drosophila persimilis</name>
    <name type="common">Fruit fly</name>
    <dbReference type="NCBI Taxonomy" id="7234"/>
    <lineage>
        <taxon>Eukaryota</taxon>
        <taxon>Metazoa</taxon>
        <taxon>Ecdysozoa</taxon>
        <taxon>Arthropoda</taxon>
        <taxon>Hexapoda</taxon>
        <taxon>Insecta</taxon>
        <taxon>Pterygota</taxon>
        <taxon>Neoptera</taxon>
        <taxon>Endopterygota</taxon>
        <taxon>Diptera</taxon>
        <taxon>Brachycera</taxon>
        <taxon>Muscomorpha</taxon>
        <taxon>Ephydroidea</taxon>
        <taxon>Drosophilidae</taxon>
        <taxon>Drosophila</taxon>
        <taxon>Sophophora</taxon>
    </lineage>
</organism>
<dbReference type="HOGENOM" id="CLU_164981_0_0_1"/>
<protein>
    <submittedName>
        <fullName evidence="1">GL26251</fullName>
    </submittedName>
</protein>
<dbReference type="PhylomeDB" id="B4GJA9"/>
<dbReference type="OMA" id="VIIINRC"/>
<dbReference type="STRING" id="7234.B4GJA9"/>
<dbReference type="AlphaFoldDB" id="B4GJA9"/>
<dbReference type="Proteomes" id="UP000008744">
    <property type="component" value="Unassembled WGS sequence"/>
</dbReference>
<sequence>MITSQITSVIIINRCSSHRDDGSPLRHNDDSLDIIPVELQQQQHYNNNYYYYYNYNLSYVPEDCAPGGSRRPSRLQQLKRRTQHELQQWPMLMQLLLLVLWLNARFWRIVDEQVTYRRRRWH</sequence>
<name>B4GJA9_DROPE</name>
<gene>
    <name evidence="1" type="primary">Dper\GL26251</name>
    <name evidence="1" type="ORF">Dper_GL26251</name>
</gene>
<dbReference type="EMBL" id="CH479184">
    <property type="protein sequence ID" value="EDW37423.1"/>
    <property type="molecule type" value="Genomic_DNA"/>
</dbReference>
<evidence type="ECO:0000313" key="1">
    <source>
        <dbReference type="EMBL" id="EDW37423.1"/>
    </source>
</evidence>
<dbReference type="OrthoDB" id="10587510at2759"/>
<proteinExistence type="predicted"/>